<dbReference type="Proteomes" id="UP000325577">
    <property type="component" value="Linkage Group LG3"/>
</dbReference>
<feature type="compositionally biased region" description="Polar residues" evidence="1">
    <location>
        <begin position="1"/>
        <end position="14"/>
    </location>
</feature>
<evidence type="ECO:0000259" key="2">
    <source>
        <dbReference type="Pfam" id="PF13976"/>
    </source>
</evidence>
<name>A0A5J5A4M7_9ASTE</name>
<proteinExistence type="predicted"/>
<dbReference type="OrthoDB" id="1845088at2759"/>
<dbReference type="AlphaFoldDB" id="A0A5J5A4M7"/>
<feature type="region of interest" description="Disordered" evidence="1">
    <location>
        <begin position="1"/>
        <end position="48"/>
    </location>
</feature>
<evidence type="ECO:0000256" key="1">
    <source>
        <dbReference type="SAM" id="MobiDB-lite"/>
    </source>
</evidence>
<feature type="domain" description="GAG-pre-integrase" evidence="2">
    <location>
        <begin position="171"/>
        <end position="225"/>
    </location>
</feature>
<keyword evidence="4" id="KW-1185">Reference proteome</keyword>
<dbReference type="InterPro" id="IPR025724">
    <property type="entry name" value="GAG-pre-integrase_dom"/>
</dbReference>
<gene>
    <name evidence="3" type="ORF">F0562_007277</name>
</gene>
<sequence>MTTSRFRSGNSQPTRGRGKGGSTYRGRFTYRGGRSGGSGGSGRFYQNNPQAQTQNQFQMQTRSSNHVFGKTPPAHLPVMATSYEHPLPINNLWLTDSGASNHITSDMSNLTITKDYNGDEMVSIGRILHKSKCKDGLYPLHSTNQSIQPPINQHNRNDHNKLTKLQKPSSLYPTCTTSIVVSSIIKANQGKLVSYDLWHNRLGHPSNQVLNKALQQLPSATINKDFKSVC</sequence>
<feature type="compositionally biased region" description="Low complexity" evidence="1">
    <location>
        <begin position="22"/>
        <end position="32"/>
    </location>
</feature>
<evidence type="ECO:0000313" key="4">
    <source>
        <dbReference type="Proteomes" id="UP000325577"/>
    </source>
</evidence>
<feature type="compositionally biased region" description="Gly residues" evidence="1">
    <location>
        <begin position="33"/>
        <end position="42"/>
    </location>
</feature>
<dbReference type="EMBL" id="CM018046">
    <property type="protein sequence ID" value="KAA8525420.1"/>
    <property type="molecule type" value="Genomic_DNA"/>
</dbReference>
<evidence type="ECO:0000313" key="3">
    <source>
        <dbReference type="EMBL" id="KAA8525420.1"/>
    </source>
</evidence>
<accession>A0A5J5A4M7</accession>
<protein>
    <recommendedName>
        <fullName evidence="2">GAG-pre-integrase domain-containing protein</fullName>
    </recommendedName>
</protein>
<reference evidence="3 4" key="1">
    <citation type="submission" date="2019-09" db="EMBL/GenBank/DDBJ databases">
        <title>A chromosome-level genome assembly of the Chinese tupelo Nyssa sinensis.</title>
        <authorList>
            <person name="Yang X."/>
            <person name="Kang M."/>
            <person name="Yang Y."/>
            <person name="Xiong H."/>
            <person name="Wang M."/>
            <person name="Zhang Z."/>
            <person name="Wang Z."/>
            <person name="Wu H."/>
            <person name="Ma T."/>
            <person name="Liu J."/>
            <person name="Xi Z."/>
        </authorList>
    </citation>
    <scope>NUCLEOTIDE SEQUENCE [LARGE SCALE GENOMIC DNA]</scope>
    <source>
        <strain evidence="3">J267</strain>
        <tissue evidence="3">Leaf</tissue>
    </source>
</reference>
<organism evidence="3 4">
    <name type="scientific">Nyssa sinensis</name>
    <dbReference type="NCBI Taxonomy" id="561372"/>
    <lineage>
        <taxon>Eukaryota</taxon>
        <taxon>Viridiplantae</taxon>
        <taxon>Streptophyta</taxon>
        <taxon>Embryophyta</taxon>
        <taxon>Tracheophyta</taxon>
        <taxon>Spermatophyta</taxon>
        <taxon>Magnoliopsida</taxon>
        <taxon>eudicotyledons</taxon>
        <taxon>Gunneridae</taxon>
        <taxon>Pentapetalae</taxon>
        <taxon>asterids</taxon>
        <taxon>Cornales</taxon>
        <taxon>Nyssaceae</taxon>
        <taxon>Nyssa</taxon>
    </lineage>
</organism>
<dbReference type="Pfam" id="PF13976">
    <property type="entry name" value="gag_pre-integrs"/>
    <property type="match status" value="1"/>
</dbReference>